<keyword evidence="2" id="KW-1185">Reference proteome</keyword>
<evidence type="ECO:0000313" key="2">
    <source>
        <dbReference type="Proteomes" id="UP000092714"/>
    </source>
</evidence>
<dbReference type="eggNOG" id="COG0316">
    <property type="taxonomic scope" value="Bacteria"/>
</dbReference>
<dbReference type="EMBL" id="MAPZ01000011">
    <property type="protein sequence ID" value="OBY11608.1"/>
    <property type="molecule type" value="Genomic_DNA"/>
</dbReference>
<evidence type="ECO:0000313" key="1">
    <source>
        <dbReference type="EMBL" id="OBY11608.1"/>
    </source>
</evidence>
<dbReference type="GeneID" id="42774963"/>
<name>A0A174F1W3_9CLOT</name>
<dbReference type="InterPro" id="IPR010965">
    <property type="entry name" value="HesB-rel_seleno"/>
</dbReference>
<dbReference type="AlphaFoldDB" id="A0A174F1W3"/>
<dbReference type="SUPFAM" id="SSF89360">
    <property type="entry name" value="HesB-like domain"/>
    <property type="match status" value="1"/>
</dbReference>
<proteinExistence type="predicted"/>
<dbReference type="RefSeq" id="WP_027097129.1">
    <property type="nucleotide sequence ID" value="NZ_CABHIH010000002.1"/>
</dbReference>
<protein>
    <submittedName>
        <fullName evidence="1">Fe-S cluster assembly protein HesB</fullName>
    </submittedName>
</protein>
<sequence>MKNITINEEAYKEFKEFLDENKVESYNIRINLGGYACSGPVFNISVSEATDADVTEVVNDITFIMEKSLVDEFGGFIIVSSEENQGRGLSLKPVIAPEGSGCGSCGGGCH</sequence>
<organism evidence="1 2">
    <name type="scientific">Clostridium paraputrificum</name>
    <dbReference type="NCBI Taxonomy" id="29363"/>
    <lineage>
        <taxon>Bacteria</taxon>
        <taxon>Bacillati</taxon>
        <taxon>Bacillota</taxon>
        <taxon>Clostridia</taxon>
        <taxon>Eubacteriales</taxon>
        <taxon>Clostridiaceae</taxon>
        <taxon>Clostridium</taxon>
    </lineage>
</organism>
<dbReference type="OrthoDB" id="2355011at2"/>
<dbReference type="InterPro" id="IPR035903">
    <property type="entry name" value="HesB-like_dom_sf"/>
</dbReference>
<accession>A0A174F1W3</accession>
<dbReference type="NCBIfam" id="TIGR01911">
    <property type="entry name" value="HesB_rel_seleno"/>
    <property type="match status" value="1"/>
</dbReference>
<gene>
    <name evidence="1" type="ORF">CP373A1_04250</name>
</gene>
<comment type="caution">
    <text evidence="1">The sequence shown here is derived from an EMBL/GenBank/DDBJ whole genome shotgun (WGS) entry which is preliminary data.</text>
</comment>
<reference evidence="1 2" key="1">
    <citation type="submission" date="2016-06" db="EMBL/GenBank/DDBJ databases">
        <authorList>
            <person name="Kjaerup R.B."/>
            <person name="Dalgaard T.S."/>
            <person name="Juul-Madsen H.R."/>
        </authorList>
    </citation>
    <scope>NUCLEOTIDE SEQUENCE [LARGE SCALE GENOMIC DNA]</scope>
    <source>
        <strain evidence="1 2">373-A1</strain>
    </source>
</reference>
<dbReference type="Proteomes" id="UP000092714">
    <property type="component" value="Unassembled WGS sequence"/>
</dbReference>
<dbReference type="Gene3D" id="2.60.300.12">
    <property type="entry name" value="HesB-like domain"/>
    <property type="match status" value="1"/>
</dbReference>